<feature type="transmembrane region" description="Helical" evidence="9">
    <location>
        <begin position="213"/>
        <end position="238"/>
    </location>
</feature>
<evidence type="ECO:0000256" key="7">
    <source>
        <dbReference type="ARBA" id="ARBA00023170"/>
    </source>
</evidence>
<evidence type="ECO:0000256" key="3">
    <source>
        <dbReference type="ARBA" id="ARBA00022692"/>
    </source>
</evidence>
<evidence type="ECO:0000256" key="5">
    <source>
        <dbReference type="ARBA" id="ARBA00023040"/>
    </source>
</evidence>
<dbReference type="InterPro" id="IPR000276">
    <property type="entry name" value="GPCR_Rhodpsn"/>
</dbReference>
<dbReference type="Gene3D" id="1.20.1070.10">
    <property type="entry name" value="Rhodopsin 7-helix transmembrane proteins"/>
    <property type="match status" value="1"/>
</dbReference>
<dbReference type="PANTHER" id="PTHR24249:SF411">
    <property type="entry name" value="G-PROTEIN COUPLED RECEPTORS FAMILY 1 PROFILE DOMAIN-CONTAINING PROTEIN"/>
    <property type="match status" value="1"/>
</dbReference>
<keyword evidence="3 9" id="KW-0812">Transmembrane</keyword>
<feature type="transmembrane region" description="Helical" evidence="9">
    <location>
        <begin position="450"/>
        <end position="472"/>
    </location>
</feature>
<feature type="chain" id="PRO_5030036462" evidence="10">
    <location>
        <begin position="25"/>
        <end position="575"/>
    </location>
</feature>
<evidence type="ECO:0000259" key="11">
    <source>
        <dbReference type="PROSITE" id="PS50262"/>
    </source>
</evidence>
<feature type="transmembrane region" description="Helical" evidence="9">
    <location>
        <begin position="250"/>
        <end position="270"/>
    </location>
</feature>
<evidence type="ECO:0000256" key="4">
    <source>
        <dbReference type="ARBA" id="ARBA00022989"/>
    </source>
</evidence>
<keyword evidence="10" id="KW-0732">Signal</keyword>
<evidence type="ECO:0000256" key="1">
    <source>
        <dbReference type="ARBA" id="ARBA00004651"/>
    </source>
</evidence>
<feature type="transmembrane region" description="Helical" evidence="9">
    <location>
        <begin position="403"/>
        <end position="429"/>
    </location>
</feature>
<dbReference type="AlphaFoldDB" id="A0A1W2W8Y7"/>
<reference evidence="12" key="1">
    <citation type="submission" date="2018-01" db="EMBL/GenBank/DDBJ databases">
        <title>Receptors for Ciona peptides.</title>
        <authorList>
            <person name="Shiraishi A."/>
        </authorList>
    </citation>
    <scope>NUCLEOTIDE SEQUENCE</scope>
</reference>
<sequence length="575" mass="63861">MNCCVRNCSAILLLILGMVTTINCSSHVNCQESRGNAISNRQDELHCCNETFNSFSKNWHNEADYLTETLQSLKDWSCPQYNAECSKPTFNFNDFTALVYHRSCNRTLFESRCLDSLMRASSARGVSGSIWSNLLRDLRTFQLSQDELRDPCIQVALYDAAVQERGKYGYYHEMKRVFIPFCKFIWCGLDAENIHDHSISAWLCIPTFCRTNIIISIVVCSILSIWNVVANSIVLVVFFKQKRYTSSAGIYKLSIALADIMVGLFIYPTFANNISKITMTLEKMGPSSNTSLVPGVRFDSVPHLPGGDVWANFDQPYLNFVGFFTSMYLTITIFTLMVACIDRLVYVRNSRTYSNQRSTFVAKIAIATSWVVAIIVAIVPFFVDRYNLIASVMVLSSGATSLYLYIIGYVIPLVVLWVGGIVLLILTIIRSRKIATEAQTEQEAQTRTMQIMMGVFSLNLLIGLLSAGGSFFLDNIDHASPTTLDQNAASTFSSFEFVAILFIVSNSLWNFFVHLGQDARFKSALTSCACSAAATPGVLSPDSPSSFGMKGTNLGYTNSSMVGSDVMSSDSAVDK</sequence>
<evidence type="ECO:0000313" key="12">
    <source>
        <dbReference type="EMBL" id="BBC53705.1"/>
    </source>
</evidence>
<keyword evidence="4 9" id="KW-1133">Transmembrane helix</keyword>
<dbReference type="InterPro" id="IPR050569">
    <property type="entry name" value="TAAR"/>
</dbReference>
<organism evidence="12">
    <name type="scientific">Ciona intestinalis</name>
    <name type="common">Transparent sea squirt</name>
    <name type="synonym">Ascidia intestinalis</name>
    <dbReference type="NCBI Taxonomy" id="7719"/>
    <lineage>
        <taxon>Eukaryota</taxon>
        <taxon>Metazoa</taxon>
        <taxon>Chordata</taxon>
        <taxon>Tunicata</taxon>
        <taxon>Ascidiacea</taxon>
        <taxon>Phlebobranchia</taxon>
        <taxon>Cionidae</taxon>
        <taxon>Ciona</taxon>
    </lineage>
</organism>
<evidence type="ECO:0000256" key="6">
    <source>
        <dbReference type="ARBA" id="ARBA00023136"/>
    </source>
</evidence>
<feature type="transmembrane region" description="Helical" evidence="9">
    <location>
        <begin position="317"/>
        <end position="339"/>
    </location>
</feature>
<feature type="signal peptide" evidence="10">
    <location>
        <begin position="1"/>
        <end position="24"/>
    </location>
</feature>
<comment type="subcellular location">
    <subcellularLocation>
        <location evidence="1">Cell membrane</location>
        <topology evidence="1">Multi-pass membrane protein</topology>
    </subcellularLocation>
</comment>
<dbReference type="CDD" id="cd00637">
    <property type="entry name" value="7tm_classA_rhodopsin-like"/>
    <property type="match status" value="1"/>
</dbReference>
<evidence type="ECO:0000256" key="10">
    <source>
        <dbReference type="SAM" id="SignalP"/>
    </source>
</evidence>
<proteinExistence type="evidence at transcript level"/>
<dbReference type="PROSITE" id="PS50262">
    <property type="entry name" value="G_PROTEIN_RECEP_F1_2"/>
    <property type="match status" value="1"/>
</dbReference>
<evidence type="ECO:0000256" key="9">
    <source>
        <dbReference type="SAM" id="Phobius"/>
    </source>
</evidence>
<dbReference type="PRINTS" id="PR00237">
    <property type="entry name" value="GPCRRHODOPSN"/>
</dbReference>
<evidence type="ECO:0000256" key="2">
    <source>
        <dbReference type="ARBA" id="ARBA00022475"/>
    </source>
</evidence>
<dbReference type="PANTHER" id="PTHR24249">
    <property type="entry name" value="HISTAMINE RECEPTOR-RELATED G-PROTEIN COUPLED RECEPTOR"/>
    <property type="match status" value="1"/>
</dbReference>
<keyword evidence="6 9" id="KW-0472">Membrane</keyword>
<evidence type="ECO:0000256" key="8">
    <source>
        <dbReference type="ARBA" id="ARBA00023224"/>
    </source>
</evidence>
<accession>A0A1W2W8Y7</accession>
<feature type="transmembrane region" description="Helical" evidence="9">
    <location>
        <begin position="492"/>
        <end position="513"/>
    </location>
</feature>
<dbReference type="GO" id="GO:0005886">
    <property type="term" value="C:plasma membrane"/>
    <property type="evidence" value="ECO:0007669"/>
    <property type="project" value="UniProtKB-SubCell"/>
</dbReference>
<dbReference type="InterPro" id="IPR017452">
    <property type="entry name" value="GPCR_Rhodpsn_7TM"/>
</dbReference>
<dbReference type="SUPFAM" id="SSF81321">
    <property type="entry name" value="Family A G protein-coupled receptor-like"/>
    <property type="match status" value="1"/>
</dbReference>
<keyword evidence="8" id="KW-0807">Transducer</keyword>
<gene>
    <name evidence="12" type="primary">Ci-LF-8-R</name>
</gene>
<keyword evidence="7 12" id="KW-0675">Receptor</keyword>
<feature type="domain" description="G-protein coupled receptors family 1 profile" evidence="11">
    <location>
        <begin position="230"/>
        <end position="514"/>
    </location>
</feature>
<keyword evidence="5" id="KW-0297">G-protein coupled receptor</keyword>
<dbReference type="OrthoDB" id="6376512at2759"/>
<keyword evidence="2" id="KW-1003">Cell membrane</keyword>
<protein>
    <submittedName>
        <fullName evidence="12">Ci-LF-8 receptor</fullName>
    </submittedName>
</protein>
<name>A0A1W2W8Y7_CIOIN</name>
<feature type="transmembrane region" description="Helical" evidence="9">
    <location>
        <begin position="360"/>
        <end position="383"/>
    </location>
</feature>
<dbReference type="GO" id="GO:0004930">
    <property type="term" value="F:G protein-coupled receptor activity"/>
    <property type="evidence" value="ECO:0007669"/>
    <property type="project" value="UniProtKB-KW"/>
</dbReference>
<dbReference type="EMBL" id="LC365389">
    <property type="protein sequence ID" value="BBC53705.1"/>
    <property type="molecule type" value="mRNA"/>
</dbReference>